<evidence type="ECO:0000256" key="13">
    <source>
        <dbReference type="ARBA" id="ARBA00023163"/>
    </source>
</evidence>
<dbReference type="Proteomes" id="UP001209540">
    <property type="component" value="Unassembled WGS sequence"/>
</dbReference>
<evidence type="ECO:0000256" key="4">
    <source>
        <dbReference type="ARBA" id="ARBA00022643"/>
    </source>
</evidence>
<dbReference type="NCBIfam" id="TIGR00229">
    <property type="entry name" value="sensory_box"/>
    <property type="match status" value="1"/>
</dbReference>
<dbReference type="PANTHER" id="PTHR47429">
    <property type="entry name" value="PROTEIN TWIN LOV 1"/>
    <property type="match status" value="1"/>
</dbReference>
<dbReference type="GO" id="GO:0005634">
    <property type="term" value="C:nucleus"/>
    <property type="evidence" value="ECO:0007669"/>
    <property type="project" value="TreeGrafter"/>
</dbReference>
<feature type="compositionally biased region" description="Low complexity" evidence="15">
    <location>
        <begin position="318"/>
        <end position="329"/>
    </location>
</feature>
<keyword evidence="1" id="KW-0600">Photoreceptor protein</keyword>
<dbReference type="GO" id="GO:0009881">
    <property type="term" value="F:photoreceptor activity"/>
    <property type="evidence" value="ECO:0007669"/>
    <property type="project" value="UniProtKB-KW"/>
</dbReference>
<dbReference type="Gene3D" id="3.30.450.20">
    <property type="entry name" value="PAS domain"/>
    <property type="match status" value="3"/>
</dbReference>
<evidence type="ECO:0000256" key="9">
    <source>
        <dbReference type="ARBA" id="ARBA00022991"/>
    </source>
</evidence>
<evidence type="ECO:0000256" key="14">
    <source>
        <dbReference type="ARBA" id="ARBA00023170"/>
    </source>
</evidence>
<proteinExistence type="predicted"/>
<keyword evidence="2" id="KW-0716">Sensory transduction</keyword>
<reference evidence="17" key="2">
    <citation type="submission" date="2023-02" db="EMBL/GenBank/DDBJ databases">
        <authorList>
            <consortium name="DOE Joint Genome Institute"/>
            <person name="Mondo S.J."/>
            <person name="Chang Y."/>
            <person name="Wang Y."/>
            <person name="Ahrendt S."/>
            <person name="Andreopoulos W."/>
            <person name="Barry K."/>
            <person name="Beard J."/>
            <person name="Benny G.L."/>
            <person name="Blankenship S."/>
            <person name="Bonito G."/>
            <person name="Cuomo C."/>
            <person name="Desiro A."/>
            <person name="Gervers K.A."/>
            <person name="Hundley H."/>
            <person name="Kuo A."/>
            <person name="LaButti K."/>
            <person name="Lang B.F."/>
            <person name="Lipzen A."/>
            <person name="O'Donnell K."/>
            <person name="Pangilinan J."/>
            <person name="Reynolds N."/>
            <person name="Sandor L."/>
            <person name="Smith M.W."/>
            <person name="Tsang A."/>
            <person name="Grigoriev I.V."/>
            <person name="Stajich J.E."/>
            <person name="Spatafora J.W."/>
        </authorList>
    </citation>
    <scope>NUCLEOTIDE SEQUENCE</scope>
    <source>
        <strain evidence="17">RSA 2281</strain>
    </source>
</reference>
<evidence type="ECO:0000256" key="2">
    <source>
        <dbReference type="ARBA" id="ARBA00022606"/>
    </source>
</evidence>
<evidence type="ECO:0000313" key="18">
    <source>
        <dbReference type="Proteomes" id="UP001209540"/>
    </source>
</evidence>
<gene>
    <name evidence="17" type="ORF">BDA99DRAFT_445035</name>
</gene>
<feature type="region of interest" description="Disordered" evidence="15">
    <location>
        <begin position="636"/>
        <end position="668"/>
    </location>
</feature>
<keyword evidence="4" id="KW-0288">FMN</keyword>
<dbReference type="InterPro" id="IPR001610">
    <property type="entry name" value="PAC"/>
</dbReference>
<dbReference type="SMART" id="SM00091">
    <property type="entry name" value="PAS"/>
    <property type="match status" value="3"/>
</dbReference>
<dbReference type="PANTHER" id="PTHR47429:SF7">
    <property type="entry name" value="GATA-FACTOR"/>
    <property type="match status" value="1"/>
</dbReference>
<dbReference type="Pfam" id="PF13426">
    <property type="entry name" value="PAS_9"/>
    <property type="match status" value="2"/>
</dbReference>
<keyword evidence="12" id="KW-0010">Activator</keyword>
<evidence type="ECO:0000256" key="15">
    <source>
        <dbReference type="SAM" id="MobiDB-lite"/>
    </source>
</evidence>
<evidence type="ECO:0000256" key="11">
    <source>
        <dbReference type="ARBA" id="ARBA00023125"/>
    </source>
</evidence>
<keyword evidence="8" id="KW-0862">Zinc</keyword>
<evidence type="ECO:0000256" key="10">
    <source>
        <dbReference type="ARBA" id="ARBA00023015"/>
    </source>
</evidence>
<dbReference type="InterPro" id="IPR000014">
    <property type="entry name" value="PAS"/>
</dbReference>
<keyword evidence="14" id="KW-0675">Receptor</keyword>
<evidence type="ECO:0000313" key="17">
    <source>
        <dbReference type="EMBL" id="KAI9250583.1"/>
    </source>
</evidence>
<keyword evidence="13" id="KW-0804">Transcription</keyword>
<evidence type="ECO:0000256" key="1">
    <source>
        <dbReference type="ARBA" id="ARBA00022543"/>
    </source>
</evidence>
<reference evidence="17" key="1">
    <citation type="journal article" date="2022" name="IScience">
        <title>Evolution of zygomycete secretomes and the origins of terrestrial fungal ecologies.</title>
        <authorList>
            <person name="Chang Y."/>
            <person name="Wang Y."/>
            <person name="Mondo S."/>
            <person name="Ahrendt S."/>
            <person name="Andreopoulos W."/>
            <person name="Barry K."/>
            <person name="Beard J."/>
            <person name="Benny G.L."/>
            <person name="Blankenship S."/>
            <person name="Bonito G."/>
            <person name="Cuomo C."/>
            <person name="Desiro A."/>
            <person name="Gervers K.A."/>
            <person name="Hundley H."/>
            <person name="Kuo A."/>
            <person name="LaButti K."/>
            <person name="Lang B.F."/>
            <person name="Lipzen A."/>
            <person name="O'Donnell K."/>
            <person name="Pangilinan J."/>
            <person name="Reynolds N."/>
            <person name="Sandor L."/>
            <person name="Smith M.E."/>
            <person name="Tsang A."/>
            <person name="Grigoriev I.V."/>
            <person name="Stajich J.E."/>
            <person name="Spatafora J.W."/>
        </authorList>
    </citation>
    <scope>NUCLEOTIDE SEQUENCE</scope>
    <source>
        <strain evidence="17">RSA 2281</strain>
    </source>
</reference>
<dbReference type="AlphaFoldDB" id="A0AAD5K4N4"/>
<organism evidence="17 18">
    <name type="scientific">Phascolomyces articulosus</name>
    <dbReference type="NCBI Taxonomy" id="60185"/>
    <lineage>
        <taxon>Eukaryota</taxon>
        <taxon>Fungi</taxon>
        <taxon>Fungi incertae sedis</taxon>
        <taxon>Mucoromycota</taxon>
        <taxon>Mucoromycotina</taxon>
        <taxon>Mucoromycetes</taxon>
        <taxon>Mucorales</taxon>
        <taxon>Lichtheimiaceae</taxon>
        <taxon>Phascolomyces</taxon>
    </lineage>
</organism>
<keyword evidence="7" id="KW-0863">Zinc-finger</keyword>
<feature type="domain" description="PAS" evidence="16">
    <location>
        <begin position="148"/>
        <end position="186"/>
    </location>
</feature>
<evidence type="ECO:0000256" key="12">
    <source>
        <dbReference type="ARBA" id="ARBA00023159"/>
    </source>
</evidence>
<dbReference type="EMBL" id="JAIXMP010000032">
    <property type="protein sequence ID" value="KAI9250583.1"/>
    <property type="molecule type" value="Genomic_DNA"/>
</dbReference>
<dbReference type="PROSITE" id="PS50112">
    <property type="entry name" value="PAS"/>
    <property type="match status" value="3"/>
</dbReference>
<evidence type="ECO:0000256" key="7">
    <source>
        <dbReference type="ARBA" id="ARBA00022771"/>
    </source>
</evidence>
<dbReference type="FunFam" id="3.30.450.20:FF:000064">
    <property type="entry name" value="Vivid PAS protein VVD"/>
    <property type="match status" value="1"/>
</dbReference>
<keyword evidence="10" id="KW-0805">Transcription regulation</keyword>
<feature type="region of interest" description="Disordered" evidence="15">
    <location>
        <begin position="311"/>
        <end position="336"/>
    </location>
</feature>
<evidence type="ECO:0000259" key="16">
    <source>
        <dbReference type="PROSITE" id="PS50112"/>
    </source>
</evidence>
<dbReference type="GO" id="GO:0003677">
    <property type="term" value="F:DNA binding"/>
    <property type="evidence" value="ECO:0007669"/>
    <property type="project" value="UniProtKB-KW"/>
</dbReference>
<name>A0AAD5K4N4_9FUNG</name>
<dbReference type="GO" id="GO:0008270">
    <property type="term" value="F:zinc ion binding"/>
    <property type="evidence" value="ECO:0007669"/>
    <property type="project" value="UniProtKB-KW"/>
</dbReference>
<evidence type="ECO:0000256" key="6">
    <source>
        <dbReference type="ARBA" id="ARBA00022737"/>
    </source>
</evidence>
<accession>A0AAD5K4N4</accession>
<keyword evidence="11" id="KW-0238">DNA-binding</keyword>
<dbReference type="Pfam" id="PF08447">
    <property type="entry name" value="PAS_3"/>
    <property type="match status" value="1"/>
</dbReference>
<feature type="domain" description="PAS" evidence="16">
    <location>
        <begin position="516"/>
        <end position="568"/>
    </location>
</feature>
<dbReference type="SUPFAM" id="SSF55785">
    <property type="entry name" value="PYP-like sensor domain (PAS domain)"/>
    <property type="match status" value="3"/>
</dbReference>
<sequence length="758" mass="85729">MESLFNSTSFNPQCYASDNIPQPTDRLYTYSGYLAGLMTNDTPDVTCSSDTILYNVQPPLQQQQPQQQQQHYEQEYIKKCSKSLIKRSISTEPHFHAMPERGNTEMTTSNIYDRYSGMYATTGFDILSVLARVVNRSNPQINLGPVDLSSSIVVADARQYDFPIIYASPTFERLTGYSSHEIVGRNCRFLQAPDGSVAIGSKRRYTDNNTVYHIKTHLTQGKESQASIVNYKKSGQPFVNLLTVIPVSHEFDEEISYFVAFQVDLVEQPNLITQSMKDGTYMVNYRNLFIPPAVSLSNAHDQQQLIPVQEWTRPPSPKCSSTTATKATSNQSITDTAEEPMPIEKLISEANCNNGKYKRNWEELLLEEYPDFMHVLTIKGIFLYCSDSVRSILGYETRELEGKSISTVCHPSDITTVLRELKQSSSGPSEKVNIIYRLRHKSGAYLWMECIGRLHNEDGRGRKYIVLSGRERPVYQLTTYATTLGRNIQGASATRYKNEKQPLSTSTDDHEVWCKLSADGLVLYASWTCANILGYTPNDIIGVSMYQFLKSNRTTDLTRCLAETKEGKIVYLQHTLLNNAGIEISVASTFYPDGFTAYPSEQPSFVLMHIKMAPDTQSENQEPILVSLDLDVKKQHASNSMAKSQQHDLGEGNIDNGQEKKQPQSVDGANRGIITEKIIKELDIKHKSNWQYELHQLRINNNRLRGYLNDALKKKKERSKAAADAICQGCLRRLAGPKELIEYQAQDRPLFCNTCILR</sequence>
<evidence type="ECO:0000256" key="3">
    <source>
        <dbReference type="ARBA" id="ARBA00022630"/>
    </source>
</evidence>
<keyword evidence="3" id="KW-0285">Flavoprotein</keyword>
<evidence type="ECO:0000256" key="5">
    <source>
        <dbReference type="ARBA" id="ARBA00022723"/>
    </source>
</evidence>
<protein>
    <submittedName>
        <fullName evidence="17">White collar one B</fullName>
    </submittedName>
</protein>
<keyword evidence="5" id="KW-0479">Metal-binding</keyword>
<keyword evidence="6" id="KW-0677">Repeat</keyword>
<keyword evidence="18" id="KW-1185">Reference proteome</keyword>
<dbReference type="CDD" id="cd00130">
    <property type="entry name" value="PAS"/>
    <property type="match status" value="3"/>
</dbReference>
<evidence type="ECO:0000256" key="8">
    <source>
        <dbReference type="ARBA" id="ARBA00022833"/>
    </source>
</evidence>
<dbReference type="InterPro" id="IPR013655">
    <property type="entry name" value="PAS_fold_3"/>
</dbReference>
<dbReference type="SMART" id="SM00086">
    <property type="entry name" value="PAC"/>
    <property type="match status" value="2"/>
</dbReference>
<keyword evidence="9" id="KW-0157">Chromophore</keyword>
<dbReference type="InterPro" id="IPR035965">
    <property type="entry name" value="PAS-like_dom_sf"/>
</dbReference>
<feature type="domain" description="PAS" evidence="16">
    <location>
        <begin position="365"/>
        <end position="428"/>
    </location>
</feature>
<comment type="caution">
    <text evidence="17">The sequence shown here is derived from an EMBL/GenBank/DDBJ whole genome shotgun (WGS) entry which is preliminary data.</text>
</comment>